<dbReference type="InterPro" id="IPR050194">
    <property type="entry name" value="Glycosyltransferase_grp1"/>
</dbReference>
<evidence type="ECO:0000313" key="4">
    <source>
        <dbReference type="Proteomes" id="UP000316649"/>
    </source>
</evidence>
<accession>A0A558DR70</accession>
<dbReference type="Proteomes" id="UP000316649">
    <property type="component" value="Unassembled WGS sequence"/>
</dbReference>
<dbReference type="CDD" id="cd03801">
    <property type="entry name" value="GT4_PimA-like"/>
    <property type="match status" value="1"/>
</dbReference>
<gene>
    <name evidence="3" type="ORF">FHP88_11965</name>
</gene>
<feature type="domain" description="Glycosyltransferase subfamily 4-like N-terminal" evidence="2">
    <location>
        <begin position="47"/>
        <end position="205"/>
    </location>
</feature>
<comment type="caution">
    <text evidence="3">The sequence shown here is derived from an EMBL/GenBank/DDBJ whole genome shotgun (WGS) entry which is preliminary data.</text>
</comment>
<dbReference type="OrthoDB" id="9768937at2"/>
<dbReference type="PANTHER" id="PTHR45947">
    <property type="entry name" value="SULFOQUINOVOSYL TRANSFERASE SQD2"/>
    <property type="match status" value="1"/>
</dbReference>
<dbReference type="PANTHER" id="PTHR45947:SF15">
    <property type="entry name" value="TEICHURONIC ACID BIOSYNTHESIS GLYCOSYLTRANSFERASE TUAC-RELATED"/>
    <property type="match status" value="1"/>
</dbReference>
<dbReference type="InterPro" id="IPR001296">
    <property type="entry name" value="Glyco_trans_1"/>
</dbReference>
<protein>
    <submittedName>
        <fullName evidence="3">Glycosyltransferase family 4 protein</fullName>
    </submittedName>
</protein>
<dbReference type="RefSeq" id="WP_144359300.1">
    <property type="nucleotide sequence ID" value="NZ_VMNH01000013.1"/>
</dbReference>
<dbReference type="GO" id="GO:0016757">
    <property type="term" value="F:glycosyltransferase activity"/>
    <property type="evidence" value="ECO:0007669"/>
    <property type="project" value="InterPro"/>
</dbReference>
<dbReference type="Pfam" id="PF00534">
    <property type="entry name" value="Glycos_transf_1"/>
    <property type="match status" value="1"/>
</dbReference>
<dbReference type="EMBL" id="VMNH01000013">
    <property type="protein sequence ID" value="TVO73579.1"/>
    <property type="molecule type" value="Genomic_DNA"/>
</dbReference>
<feature type="domain" description="Glycosyl transferase family 1" evidence="1">
    <location>
        <begin position="222"/>
        <end position="376"/>
    </location>
</feature>
<reference evidence="3 4" key="1">
    <citation type="submission" date="2019-07" db="EMBL/GenBank/DDBJ databases">
        <title>The pathways for chlorine oxyanion respiration interact through the shared metabolite chlorate.</title>
        <authorList>
            <person name="Barnum T.P."/>
            <person name="Cheng Y."/>
            <person name="Hill K.A."/>
            <person name="Lucas L.N."/>
            <person name="Carlson H.K."/>
            <person name="Coates J.D."/>
        </authorList>
    </citation>
    <scope>NUCLEOTIDE SEQUENCE [LARGE SCALE GENOMIC DNA]</scope>
    <source>
        <strain evidence="3 4">BK-1</strain>
    </source>
</reference>
<name>A0A558DR70_9GAMM</name>
<dbReference type="InterPro" id="IPR028098">
    <property type="entry name" value="Glyco_trans_4-like_N"/>
</dbReference>
<dbReference type="AlphaFoldDB" id="A0A558DR70"/>
<keyword evidence="4" id="KW-1185">Reference proteome</keyword>
<sequence>MKKMVGDSKQHQDNLERLRILYVLPGYPRMANGHLSYASWLIDKMKDKHDISVFAPDDCAEKTMHCHKVNDINVYKLMIPMPISRQTPIRTLLVWLRFFPSVIYQLYKLLESREIQVIHTTYHSYNYIFRILCFIKGIKYIVTLHGSETVYFNKIPWQHRKLVRFVIRGADAVVAVSVALKKSAGDVFPEISDITAIHNGIDTEEVQSVDQNNVIVDFPLELPDRYCLIVGRLHPVKGIDIAINSWNEVYAHDPEIYLLIVGDGDAYSEYQSLINTSNAKERIILLGGQENSTVRILMSKALLLLLPSRSEGLPAVCLEAGMARLPIVGSDVGGVSEVIDDAVNGYLVPTEDPVALATKTIELLTDDEKRIRFGNELRFKVLNNFDSRLCSKAYDEIYRALSL</sequence>
<evidence type="ECO:0000313" key="3">
    <source>
        <dbReference type="EMBL" id="TVO73579.1"/>
    </source>
</evidence>
<proteinExistence type="predicted"/>
<dbReference type="Gene3D" id="3.40.50.2000">
    <property type="entry name" value="Glycogen Phosphorylase B"/>
    <property type="match status" value="2"/>
</dbReference>
<dbReference type="Pfam" id="PF13439">
    <property type="entry name" value="Glyco_transf_4"/>
    <property type="match status" value="1"/>
</dbReference>
<evidence type="ECO:0000259" key="1">
    <source>
        <dbReference type="Pfam" id="PF00534"/>
    </source>
</evidence>
<keyword evidence="3" id="KW-0808">Transferase</keyword>
<dbReference type="SUPFAM" id="SSF53756">
    <property type="entry name" value="UDP-Glycosyltransferase/glycogen phosphorylase"/>
    <property type="match status" value="1"/>
</dbReference>
<organism evidence="3 4">
    <name type="scientific">Sedimenticola selenatireducens</name>
    <dbReference type="NCBI Taxonomy" id="191960"/>
    <lineage>
        <taxon>Bacteria</taxon>
        <taxon>Pseudomonadati</taxon>
        <taxon>Pseudomonadota</taxon>
        <taxon>Gammaproteobacteria</taxon>
        <taxon>Chromatiales</taxon>
        <taxon>Sedimenticolaceae</taxon>
        <taxon>Sedimenticola</taxon>
    </lineage>
</organism>
<evidence type="ECO:0000259" key="2">
    <source>
        <dbReference type="Pfam" id="PF13439"/>
    </source>
</evidence>